<gene>
    <name evidence="4" type="ORF">SAMN05421736_1059</name>
</gene>
<evidence type="ECO:0000313" key="4">
    <source>
        <dbReference type="EMBL" id="SDY99127.1"/>
    </source>
</evidence>
<dbReference type="InterPro" id="IPR036388">
    <property type="entry name" value="WH-like_DNA-bd_sf"/>
</dbReference>
<dbReference type="AlphaFoldDB" id="A0A1H3PDI3"/>
<dbReference type="InterPro" id="IPR043129">
    <property type="entry name" value="ATPase_NBD"/>
</dbReference>
<dbReference type="STRING" id="1503961.SAMN05421736_1059"/>
<dbReference type="Gene3D" id="1.10.10.10">
    <property type="entry name" value="Winged helix-like DNA-binding domain superfamily/Winged helix DNA-binding domain"/>
    <property type="match status" value="1"/>
</dbReference>
<keyword evidence="4" id="KW-0418">Kinase</keyword>
<dbReference type="InterPro" id="IPR036390">
    <property type="entry name" value="WH_DNA-bd_sf"/>
</dbReference>
<dbReference type="SUPFAM" id="SSF46785">
    <property type="entry name" value="Winged helix' DNA-binding domain"/>
    <property type="match status" value="1"/>
</dbReference>
<keyword evidence="3" id="KW-0119">Carbohydrate metabolism</keyword>
<dbReference type="SUPFAM" id="SSF53067">
    <property type="entry name" value="Actin-like ATPase domain"/>
    <property type="match status" value="1"/>
</dbReference>
<keyword evidence="4" id="KW-0808">Transferase</keyword>
<dbReference type="Proteomes" id="UP000198935">
    <property type="component" value="Unassembled WGS sequence"/>
</dbReference>
<dbReference type="Gene3D" id="3.30.420.40">
    <property type="match status" value="2"/>
</dbReference>
<dbReference type="PANTHER" id="PTHR18964:SF149">
    <property type="entry name" value="BIFUNCTIONAL UDP-N-ACETYLGLUCOSAMINE 2-EPIMERASE_N-ACETYLMANNOSAMINE KINASE"/>
    <property type="match status" value="1"/>
</dbReference>
<accession>A0A1H3PDI3</accession>
<protein>
    <submittedName>
        <fullName evidence="4">Sugar kinase of the NBD/HSP70 family, may contain an N-terminal HTH domain</fullName>
    </submittedName>
</protein>
<proteinExistence type="inferred from homology"/>
<evidence type="ECO:0000256" key="3">
    <source>
        <dbReference type="ARBA" id="ARBA00022629"/>
    </source>
</evidence>
<name>A0A1H3PDI3_9BACI</name>
<dbReference type="PANTHER" id="PTHR18964">
    <property type="entry name" value="ROK (REPRESSOR, ORF, KINASE) FAMILY"/>
    <property type="match status" value="1"/>
</dbReference>
<reference evidence="5" key="1">
    <citation type="submission" date="2016-10" db="EMBL/GenBank/DDBJ databases">
        <authorList>
            <person name="Varghese N."/>
            <person name="Submissions S."/>
        </authorList>
    </citation>
    <scope>NUCLEOTIDE SEQUENCE [LARGE SCALE GENOMIC DNA]</scope>
    <source>
        <strain evidence="5">SP</strain>
    </source>
</reference>
<dbReference type="GO" id="GO:0042732">
    <property type="term" value="P:D-xylose metabolic process"/>
    <property type="evidence" value="ECO:0007669"/>
    <property type="project" value="UniProtKB-KW"/>
</dbReference>
<comment type="similarity">
    <text evidence="2">Belongs to the ROK (NagC/XylR) family.</text>
</comment>
<evidence type="ECO:0000313" key="5">
    <source>
        <dbReference type="Proteomes" id="UP000198935"/>
    </source>
</evidence>
<dbReference type="InterPro" id="IPR000600">
    <property type="entry name" value="ROK"/>
</dbReference>
<evidence type="ECO:0000256" key="2">
    <source>
        <dbReference type="ARBA" id="ARBA00006479"/>
    </source>
</evidence>
<evidence type="ECO:0000256" key="1">
    <source>
        <dbReference type="ARBA" id="ARBA00002486"/>
    </source>
</evidence>
<dbReference type="EMBL" id="FNPI01000005">
    <property type="protein sequence ID" value="SDY99127.1"/>
    <property type="molecule type" value="Genomic_DNA"/>
</dbReference>
<sequence length="395" mass="43588">MLREFLNNTSSRNELKKSVYRFIHQRGHVSKVELLENYQIPQTTMTRMIDDLEENGLIRKFGFGESAGGRPPVLYEITPDAGYLLGVEISRTHVKVILTDLQFQLIDQQGFIITQEHTPDVTVSDILSIIRAFQKKHEKADDALIGIGVGAVGPLNREKGVILNPELFPAEGWENVPVVSMLEEAFAVPVILNNGANTAGLAEYHFRAVFDESILYCISGYGIRCGFINNGVFLNNKEGDVSSYGHIIIDVDGRACTCGKKGCLAAYTSINALFAMINETAQTEAAGSGSDLETAEELLRRLDRGDAVVRDIVLTSAYHFGIGVANMVNILHPEAVILHGLLIYHYEAYFDEIVRVIKEHAAIANQRHIEIKKGSLGEEAAAVGAAIEVFYNFFE</sequence>
<keyword evidence="3" id="KW-0859">Xylose metabolism</keyword>
<keyword evidence="5" id="KW-1185">Reference proteome</keyword>
<comment type="function">
    <text evidence="1">Transcriptional repressor of xylose-utilizing enzymes.</text>
</comment>
<dbReference type="Pfam" id="PF00480">
    <property type="entry name" value="ROK"/>
    <property type="match status" value="1"/>
</dbReference>
<dbReference type="GO" id="GO:0016301">
    <property type="term" value="F:kinase activity"/>
    <property type="evidence" value="ECO:0007669"/>
    <property type="project" value="UniProtKB-KW"/>
</dbReference>
<organism evidence="4 5">
    <name type="scientific">Evansella caseinilytica</name>
    <dbReference type="NCBI Taxonomy" id="1503961"/>
    <lineage>
        <taxon>Bacteria</taxon>
        <taxon>Bacillati</taxon>
        <taxon>Bacillota</taxon>
        <taxon>Bacilli</taxon>
        <taxon>Bacillales</taxon>
        <taxon>Bacillaceae</taxon>
        <taxon>Evansella</taxon>
    </lineage>
</organism>